<sequence length="33" mass="3812">MDIVPQPHPYFNILILFENITHQGVAVQECCEL</sequence>
<dbReference type="WBParaSite" id="Hba_05016">
    <property type="protein sequence ID" value="Hba_05016"/>
    <property type="gene ID" value="Hba_05016"/>
</dbReference>
<evidence type="ECO:0000313" key="1">
    <source>
        <dbReference type="Proteomes" id="UP000095283"/>
    </source>
</evidence>
<proteinExistence type="predicted"/>
<keyword evidence="1" id="KW-1185">Reference proteome</keyword>
<dbReference type="Proteomes" id="UP000095283">
    <property type="component" value="Unplaced"/>
</dbReference>
<protein>
    <submittedName>
        <fullName evidence="2">Uncharacterized protein</fullName>
    </submittedName>
</protein>
<evidence type="ECO:0000313" key="2">
    <source>
        <dbReference type="WBParaSite" id="Hba_05016"/>
    </source>
</evidence>
<accession>A0A1I7WJ21</accession>
<organism evidence="1 2">
    <name type="scientific">Heterorhabditis bacteriophora</name>
    <name type="common">Entomopathogenic nematode worm</name>
    <dbReference type="NCBI Taxonomy" id="37862"/>
    <lineage>
        <taxon>Eukaryota</taxon>
        <taxon>Metazoa</taxon>
        <taxon>Ecdysozoa</taxon>
        <taxon>Nematoda</taxon>
        <taxon>Chromadorea</taxon>
        <taxon>Rhabditida</taxon>
        <taxon>Rhabditina</taxon>
        <taxon>Rhabditomorpha</taxon>
        <taxon>Strongyloidea</taxon>
        <taxon>Heterorhabditidae</taxon>
        <taxon>Heterorhabditis</taxon>
    </lineage>
</organism>
<reference evidence="2" key="1">
    <citation type="submission" date="2016-11" db="UniProtKB">
        <authorList>
            <consortium name="WormBaseParasite"/>
        </authorList>
    </citation>
    <scope>IDENTIFICATION</scope>
</reference>
<dbReference type="AlphaFoldDB" id="A0A1I7WJ21"/>
<name>A0A1I7WJ21_HETBA</name>